<dbReference type="InterPro" id="IPR000792">
    <property type="entry name" value="Tscrpt_reg_LuxR_C"/>
</dbReference>
<evidence type="ECO:0000256" key="4">
    <source>
        <dbReference type="ARBA" id="ARBA00023163"/>
    </source>
</evidence>
<dbReference type="Pfam" id="PF08281">
    <property type="entry name" value="Sigma70_r4_2"/>
    <property type="match status" value="1"/>
</dbReference>
<comment type="caution">
    <text evidence="6">The sequence shown here is derived from an EMBL/GenBank/DDBJ whole genome shotgun (WGS) entry which is preliminary data.</text>
</comment>
<dbReference type="PANTHER" id="PTHR43133:SF45">
    <property type="entry name" value="RNA POLYMERASE ECF-TYPE SIGMA FACTOR"/>
    <property type="match status" value="1"/>
</dbReference>
<dbReference type="InterPro" id="IPR013324">
    <property type="entry name" value="RNA_pol_sigma_r3/r4-like"/>
</dbReference>
<evidence type="ECO:0000259" key="5">
    <source>
        <dbReference type="PROSITE" id="PS00622"/>
    </source>
</evidence>
<dbReference type="Pfam" id="PF04542">
    <property type="entry name" value="Sigma70_r2"/>
    <property type="match status" value="1"/>
</dbReference>
<sequence length="168" mass="19407">MSANTETYTNDFLGLISANERLIYKVCRVYESDADIRQDMFQEIVLQAWSAYPRYRRAAAFSTWLYRIALNTAITFQRKTKRNMVTNVAELPDVHVVTSDGTHEKYEMMYELIASLPSMEKALVMLYLDDYPYREIADMLGISESNVGTKLARIKDKLRKQAAVLNNV</sequence>
<evidence type="ECO:0000256" key="1">
    <source>
        <dbReference type="ARBA" id="ARBA00010641"/>
    </source>
</evidence>
<dbReference type="InterPro" id="IPR013249">
    <property type="entry name" value="RNA_pol_sigma70_r4_t2"/>
</dbReference>
<feature type="domain" description="HTH luxR-type" evidence="5">
    <location>
        <begin position="130"/>
        <end position="157"/>
    </location>
</feature>
<name>A0ABV7JR01_9SPHI</name>
<organism evidence="6 7">
    <name type="scientific">Parapedobacter deserti</name>
    <dbReference type="NCBI Taxonomy" id="1912957"/>
    <lineage>
        <taxon>Bacteria</taxon>
        <taxon>Pseudomonadati</taxon>
        <taxon>Bacteroidota</taxon>
        <taxon>Sphingobacteriia</taxon>
        <taxon>Sphingobacteriales</taxon>
        <taxon>Sphingobacteriaceae</taxon>
        <taxon>Parapedobacter</taxon>
    </lineage>
</organism>
<protein>
    <submittedName>
        <fullName evidence="6">RNA polymerase sigma factor</fullName>
    </submittedName>
</protein>
<dbReference type="EMBL" id="JBHRTA010000056">
    <property type="protein sequence ID" value="MFC3199552.1"/>
    <property type="molecule type" value="Genomic_DNA"/>
</dbReference>
<keyword evidence="3" id="KW-0731">Sigma factor</keyword>
<dbReference type="InterPro" id="IPR014284">
    <property type="entry name" value="RNA_pol_sigma-70_dom"/>
</dbReference>
<keyword evidence="2" id="KW-0805">Transcription regulation</keyword>
<dbReference type="InterPro" id="IPR039425">
    <property type="entry name" value="RNA_pol_sigma-70-like"/>
</dbReference>
<dbReference type="InterPro" id="IPR007627">
    <property type="entry name" value="RNA_pol_sigma70_r2"/>
</dbReference>
<reference evidence="7" key="1">
    <citation type="journal article" date="2019" name="Int. J. Syst. Evol. Microbiol.">
        <title>The Global Catalogue of Microorganisms (GCM) 10K type strain sequencing project: providing services to taxonomists for standard genome sequencing and annotation.</title>
        <authorList>
            <consortium name="The Broad Institute Genomics Platform"/>
            <consortium name="The Broad Institute Genome Sequencing Center for Infectious Disease"/>
            <person name="Wu L."/>
            <person name="Ma J."/>
        </authorList>
    </citation>
    <scope>NUCLEOTIDE SEQUENCE [LARGE SCALE GENOMIC DNA]</scope>
    <source>
        <strain evidence="7">KCTC 52416</strain>
    </source>
</reference>
<proteinExistence type="inferred from homology"/>
<gene>
    <name evidence="6" type="ORF">ACFOET_18190</name>
</gene>
<comment type="similarity">
    <text evidence="1">Belongs to the sigma-70 factor family. ECF subfamily.</text>
</comment>
<dbReference type="RefSeq" id="WP_379025290.1">
    <property type="nucleotide sequence ID" value="NZ_JBHRTA010000056.1"/>
</dbReference>
<dbReference type="Proteomes" id="UP001595526">
    <property type="component" value="Unassembled WGS sequence"/>
</dbReference>
<dbReference type="PANTHER" id="PTHR43133">
    <property type="entry name" value="RNA POLYMERASE ECF-TYPE SIGMA FACTO"/>
    <property type="match status" value="1"/>
</dbReference>
<evidence type="ECO:0000313" key="6">
    <source>
        <dbReference type="EMBL" id="MFC3199552.1"/>
    </source>
</evidence>
<dbReference type="SUPFAM" id="SSF88659">
    <property type="entry name" value="Sigma3 and sigma4 domains of RNA polymerase sigma factors"/>
    <property type="match status" value="1"/>
</dbReference>
<dbReference type="SUPFAM" id="SSF88946">
    <property type="entry name" value="Sigma2 domain of RNA polymerase sigma factors"/>
    <property type="match status" value="1"/>
</dbReference>
<dbReference type="InterPro" id="IPR036388">
    <property type="entry name" value="WH-like_DNA-bd_sf"/>
</dbReference>
<keyword evidence="4" id="KW-0804">Transcription</keyword>
<evidence type="ECO:0000256" key="2">
    <source>
        <dbReference type="ARBA" id="ARBA00023015"/>
    </source>
</evidence>
<dbReference type="CDD" id="cd06171">
    <property type="entry name" value="Sigma70_r4"/>
    <property type="match status" value="1"/>
</dbReference>
<accession>A0ABV7JR01</accession>
<evidence type="ECO:0000313" key="7">
    <source>
        <dbReference type="Proteomes" id="UP001595526"/>
    </source>
</evidence>
<dbReference type="InterPro" id="IPR013325">
    <property type="entry name" value="RNA_pol_sigma_r2"/>
</dbReference>
<evidence type="ECO:0000256" key="3">
    <source>
        <dbReference type="ARBA" id="ARBA00023082"/>
    </source>
</evidence>
<dbReference type="Gene3D" id="1.10.10.10">
    <property type="entry name" value="Winged helix-like DNA-binding domain superfamily/Winged helix DNA-binding domain"/>
    <property type="match status" value="1"/>
</dbReference>
<dbReference type="Gene3D" id="1.10.1740.10">
    <property type="match status" value="1"/>
</dbReference>
<keyword evidence="7" id="KW-1185">Reference proteome</keyword>
<dbReference type="PROSITE" id="PS00622">
    <property type="entry name" value="HTH_LUXR_1"/>
    <property type="match status" value="1"/>
</dbReference>
<dbReference type="NCBIfam" id="TIGR02937">
    <property type="entry name" value="sigma70-ECF"/>
    <property type="match status" value="1"/>
</dbReference>